<protein>
    <submittedName>
        <fullName evidence="12">Heme biosynthesis protein HemY</fullName>
    </submittedName>
</protein>
<feature type="transmembrane region" description="Helical" evidence="10">
    <location>
        <begin position="39"/>
        <end position="62"/>
    </location>
</feature>
<proteinExistence type="predicted"/>
<keyword evidence="7 10" id="KW-1133">Transmembrane helix</keyword>
<comment type="caution">
    <text evidence="12">The sequence shown here is derived from an EMBL/GenBank/DDBJ whole genome shotgun (WGS) entry which is preliminary data.</text>
</comment>
<dbReference type="UniPathway" id="UPA00252"/>
<evidence type="ECO:0000313" key="13">
    <source>
        <dbReference type="Proteomes" id="UP000294829"/>
    </source>
</evidence>
<dbReference type="Gene3D" id="1.25.40.10">
    <property type="entry name" value="Tetratricopeptide repeat domain"/>
    <property type="match status" value="1"/>
</dbReference>
<evidence type="ECO:0000256" key="10">
    <source>
        <dbReference type="SAM" id="Phobius"/>
    </source>
</evidence>
<keyword evidence="6 10" id="KW-0812">Transmembrane</keyword>
<keyword evidence="4" id="KW-1003">Cell membrane</keyword>
<evidence type="ECO:0000256" key="1">
    <source>
        <dbReference type="ARBA" id="ARBA00002962"/>
    </source>
</evidence>
<dbReference type="GO" id="GO:0006779">
    <property type="term" value="P:porphyrin-containing compound biosynthetic process"/>
    <property type="evidence" value="ECO:0007669"/>
    <property type="project" value="UniProtKB-KW"/>
</dbReference>
<evidence type="ECO:0000256" key="3">
    <source>
        <dbReference type="ARBA" id="ARBA00004744"/>
    </source>
</evidence>
<keyword evidence="5" id="KW-0997">Cell inner membrane</keyword>
<comment type="subcellular location">
    <subcellularLocation>
        <location evidence="2">Cell inner membrane</location>
        <topology evidence="2">Multi-pass membrane protein</topology>
    </subcellularLocation>
</comment>
<dbReference type="SUPFAM" id="SSF48452">
    <property type="entry name" value="TPR-like"/>
    <property type="match status" value="1"/>
</dbReference>
<dbReference type="RefSeq" id="WP_133324701.1">
    <property type="nucleotide sequence ID" value="NZ_SMYL01000001.1"/>
</dbReference>
<dbReference type="OrthoDB" id="7053339at2"/>
<keyword evidence="8 10" id="KW-0472">Membrane</keyword>
<keyword evidence="13" id="KW-1185">Reference proteome</keyword>
<sequence>MGFFIRLVLLFTTAVLVALSARFNPGNVVLFYPPYRIDMSLNLFILAVLVVFALLGVLFYTISMTKQMPERVAAYRRSKGEREGNKALRDSLKAFFEGRFGHAEKAAMRAAELPENEALASLIGARAAHNMGQMDRRDAWLAGIEDNQQYKVARLVSATELLVDGHQSGLALQAVKELNANGTRHIHVLRWALKANQQAKQWTEVLRLVKALDKHRSLHPALSLRLRELAYQDLLSDHGHDAESIRRLWYSIPAEDRLKPFVAALAARTMVAQGLYDDARNLLEKALDESWDDRLIVAYRETAAKEGSAALLNQIERCEFWMGKYPIDPELALTMGVLCLHQKLWGKAELSLQQALLYGSDPTCLREANLRLAQLNEQLGEQEKAAEYYRACALIAERS</sequence>
<feature type="domain" description="HemY N-terminal" evidence="11">
    <location>
        <begin position="26"/>
        <end position="132"/>
    </location>
</feature>
<dbReference type="GO" id="GO:0042168">
    <property type="term" value="P:heme metabolic process"/>
    <property type="evidence" value="ECO:0007669"/>
    <property type="project" value="InterPro"/>
</dbReference>
<evidence type="ECO:0000259" key="11">
    <source>
        <dbReference type="Pfam" id="PF07219"/>
    </source>
</evidence>
<dbReference type="InterPro" id="IPR005254">
    <property type="entry name" value="Heme_biosyn_assoc_TPR_pro"/>
</dbReference>
<dbReference type="Pfam" id="PF07219">
    <property type="entry name" value="HemY_N"/>
    <property type="match status" value="1"/>
</dbReference>
<name>A0A4R5W734_9BURK</name>
<comment type="pathway">
    <text evidence="3">Porphyrin-containing compound metabolism; protoheme biosynthesis.</text>
</comment>
<evidence type="ECO:0000313" key="12">
    <source>
        <dbReference type="EMBL" id="TDK68234.1"/>
    </source>
</evidence>
<evidence type="ECO:0000256" key="8">
    <source>
        <dbReference type="ARBA" id="ARBA00023136"/>
    </source>
</evidence>
<comment type="function">
    <text evidence="1">Involved in a late step of protoheme IX synthesis.</text>
</comment>
<dbReference type="InterPro" id="IPR011990">
    <property type="entry name" value="TPR-like_helical_dom_sf"/>
</dbReference>
<evidence type="ECO:0000256" key="7">
    <source>
        <dbReference type="ARBA" id="ARBA00022989"/>
    </source>
</evidence>
<gene>
    <name evidence="12" type="ORF">E2I14_01420</name>
</gene>
<organism evidence="12 13">
    <name type="scientific">Sapientia aquatica</name>
    <dbReference type="NCBI Taxonomy" id="1549640"/>
    <lineage>
        <taxon>Bacteria</taxon>
        <taxon>Pseudomonadati</taxon>
        <taxon>Pseudomonadota</taxon>
        <taxon>Betaproteobacteria</taxon>
        <taxon>Burkholderiales</taxon>
        <taxon>Oxalobacteraceae</taxon>
        <taxon>Sapientia</taxon>
    </lineage>
</organism>
<evidence type="ECO:0000256" key="5">
    <source>
        <dbReference type="ARBA" id="ARBA00022519"/>
    </source>
</evidence>
<evidence type="ECO:0000256" key="4">
    <source>
        <dbReference type="ARBA" id="ARBA00022475"/>
    </source>
</evidence>
<dbReference type="GO" id="GO:0005886">
    <property type="term" value="C:plasma membrane"/>
    <property type="evidence" value="ECO:0007669"/>
    <property type="project" value="UniProtKB-SubCell"/>
</dbReference>
<dbReference type="EMBL" id="SMYL01000001">
    <property type="protein sequence ID" value="TDK68234.1"/>
    <property type="molecule type" value="Genomic_DNA"/>
</dbReference>
<dbReference type="InterPro" id="IPR010817">
    <property type="entry name" value="HemY_N"/>
</dbReference>
<evidence type="ECO:0000256" key="9">
    <source>
        <dbReference type="ARBA" id="ARBA00023244"/>
    </source>
</evidence>
<keyword evidence="9" id="KW-0627">Porphyrin biosynthesis</keyword>
<dbReference type="AlphaFoldDB" id="A0A4R5W734"/>
<reference evidence="12 13" key="1">
    <citation type="submission" date="2019-03" db="EMBL/GenBank/DDBJ databases">
        <title>Sapientia aquatica gen. nov., sp. nov., isolated from a crater lake.</title>
        <authorList>
            <person name="Felfoldi T."/>
            <person name="Szabo A."/>
            <person name="Toth E."/>
            <person name="Schumann P."/>
            <person name="Keki Z."/>
            <person name="Marialigeti K."/>
            <person name="Mathe I."/>
        </authorList>
    </citation>
    <scope>NUCLEOTIDE SEQUENCE [LARGE SCALE GENOMIC DNA]</scope>
    <source>
        <strain evidence="12 13">SA-152</strain>
    </source>
</reference>
<evidence type="ECO:0000256" key="6">
    <source>
        <dbReference type="ARBA" id="ARBA00022692"/>
    </source>
</evidence>
<dbReference type="NCBIfam" id="TIGR00540">
    <property type="entry name" value="TPR_hemY_coli"/>
    <property type="match status" value="1"/>
</dbReference>
<evidence type="ECO:0000256" key="2">
    <source>
        <dbReference type="ARBA" id="ARBA00004429"/>
    </source>
</evidence>
<accession>A0A4R5W734</accession>
<dbReference type="Proteomes" id="UP000294829">
    <property type="component" value="Unassembled WGS sequence"/>
</dbReference>